<feature type="transmembrane region" description="Helical" evidence="8">
    <location>
        <begin position="154"/>
        <end position="176"/>
    </location>
</feature>
<dbReference type="Gene3D" id="1.20.1250.20">
    <property type="entry name" value="MFS general substrate transporter like domains"/>
    <property type="match status" value="1"/>
</dbReference>
<dbReference type="Pfam" id="PF07690">
    <property type="entry name" value="MFS_1"/>
    <property type="match status" value="1"/>
</dbReference>
<feature type="transmembrane region" description="Helical" evidence="8">
    <location>
        <begin position="292"/>
        <end position="313"/>
    </location>
</feature>
<evidence type="ECO:0000256" key="3">
    <source>
        <dbReference type="ARBA" id="ARBA00022475"/>
    </source>
</evidence>
<comment type="caution">
    <text evidence="10">The sequence shown here is derived from an EMBL/GenBank/DDBJ whole genome shotgun (WGS) entry which is preliminary data.</text>
</comment>
<evidence type="ECO:0000256" key="7">
    <source>
        <dbReference type="SAM" id="MobiDB-lite"/>
    </source>
</evidence>
<evidence type="ECO:0000256" key="2">
    <source>
        <dbReference type="ARBA" id="ARBA00022448"/>
    </source>
</evidence>
<feature type="transmembrane region" description="Helical" evidence="8">
    <location>
        <begin position="188"/>
        <end position="208"/>
    </location>
</feature>
<dbReference type="InterPro" id="IPR036259">
    <property type="entry name" value="MFS_trans_sf"/>
</dbReference>
<dbReference type="PANTHER" id="PTHR42718">
    <property type="entry name" value="MAJOR FACILITATOR SUPERFAMILY MULTIDRUG TRANSPORTER MFSC"/>
    <property type="match status" value="1"/>
</dbReference>
<dbReference type="InterPro" id="IPR011701">
    <property type="entry name" value="MFS"/>
</dbReference>
<protein>
    <submittedName>
        <fullName evidence="10">MFS transporter</fullName>
    </submittedName>
</protein>
<keyword evidence="2" id="KW-0813">Transport</keyword>
<feature type="transmembrane region" description="Helical" evidence="8">
    <location>
        <begin position="463"/>
        <end position="484"/>
    </location>
</feature>
<evidence type="ECO:0000313" key="10">
    <source>
        <dbReference type="EMBL" id="NDK91535.1"/>
    </source>
</evidence>
<feature type="transmembrane region" description="Helical" evidence="8">
    <location>
        <begin position="93"/>
        <end position="115"/>
    </location>
</feature>
<keyword evidence="4 8" id="KW-0812">Transmembrane</keyword>
<feature type="transmembrane region" description="Helical" evidence="8">
    <location>
        <begin position="39"/>
        <end position="56"/>
    </location>
</feature>
<accession>A0A7K3LTC9</accession>
<feature type="region of interest" description="Disordered" evidence="7">
    <location>
        <begin position="493"/>
        <end position="523"/>
    </location>
</feature>
<comment type="subcellular location">
    <subcellularLocation>
        <location evidence="1">Cell membrane</location>
        <topology evidence="1">Multi-pass membrane protein</topology>
    </subcellularLocation>
</comment>
<keyword evidence="3" id="KW-1003">Cell membrane</keyword>
<dbReference type="Proteomes" id="UP000466307">
    <property type="component" value="Unassembled WGS sequence"/>
</dbReference>
<feature type="transmembrane region" description="Helical" evidence="8">
    <location>
        <begin position="127"/>
        <end position="148"/>
    </location>
</feature>
<keyword evidence="6 8" id="KW-0472">Membrane</keyword>
<evidence type="ECO:0000313" key="11">
    <source>
        <dbReference type="Proteomes" id="UP000466307"/>
    </source>
</evidence>
<evidence type="ECO:0000256" key="5">
    <source>
        <dbReference type="ARBA" id="ARBA00022989"/>
    </source>
</evidence>
<dbReference type="Gene3D" id="1.20.1720.10">
    <property type="entry name" value="Multidrug resistance protein D"/>
    <property type="match status" value="1"/>
</dbReference>
<organism evidence="10 11">
    <name type="scientific">Gordonia desulfuricans</name>
    <dbReference type="NCBI Taxonomy" id="89051"/>
    <lineage>
        <taxon>Bacteria</taxon>
        <taxon>Bacillati</taxon>
        <taxon>Actinomycetota</taxon>
        <taxon>Actinomycetes</taxon>
        <taxon>Mycobacteriales</taxon>
        <taxon>Gordoniaceae</taxon>
        <taxon>Gordonia</taxon>
    </lineage>
</organism>
<dbReference type="PROSITE" id="PS50850">
    <property type="entry name" value="MFS"/>
    <property type="match status" value="1"/>
</dbReference>
<dbReference type="GO" id="GO:0005886">
    <property type="term" value="C:plasma membrane"/>
    <property type="evidence" value="ECO:0007669"/>
    <property type="project" value="UniProtKB-SubCell"/>
</dbReference>
<feature type="transmembrane region" description="Helical" evidence="8">
    <location>
        <begin position="68"/>
        <end position="87"/>
    </location>
</feature>
<dbReference type="AlphaFoldDB" id="A0A7K3LTC9"/>
<reference evidence="10 11" key="1">
    <citation type="submission" date="2020-01" db="EMBL/GenBank/DDBJ databases">
        <title>Investigation of new actinobacteria for the biodesulphurisation of diesel fuel.</title>
        <authorList>
            <person name="Athi Narayanan S.M."/>
        </authorList>
    </citation>
    <scope>NUCLEOTIDE SEQUENCE [LARGE SCALE GENOMIC DNA]</scope>
    <source>
        <strain evidence="10 11">213E</strain>
    </source>
</reference>
<dbReference type="PANTHER" id="PTHR42718:SF47">
    <property type="entry name" value="METHYL VIOLOGEN RESISTANCE PROTEIN SMVA"/>
    <property type="match status" value="1"/>
</dbReference>
<name>A0A7K3LTC9_9ACTN</name>
<dbReference type="InterPro" id="IPR020846">
    <property type="entry name" value="MFS_dom"/>
</dbReference>
<evidence type="ECO:0000256" key="1">
    <source>
        <dbReference type="ARBA" id="ARBA00004651"/>
    </source>
</evidence>
<evidence type="ECO:0000259" key="9">
    <source>
        <dbReference type="PROSITE" id="PS50850"/>
    </source>
</evidence>
<feature type="transmembrane region" description="Helical" evidence="8">
    <location>
        <begin position="345"/>
        <end position="371"/>
    </location>
</feature>
<dbReference type="SUPFAM" id="SSF103473">
    <property type="entry name" value="MFS general substrate transporter"/>
    <property type="match status" value="1"/>
</dbReference>
<dbReference type="CDD" id="cd17321">
    <property type="entry name" value="MFS_MMR_MDR_like"/>
    <property type="match status" value="1"/>
</dbReference>
<dbReference type="EMBL" id="JAADZU010000072">
    <property type="protein sequence ID" value="NDK91535.1"/>
    <property type="molecule type" value="Genomic_DNA"/>
</dbReference>
<feature type="domain" description="Major facilitator superfamily (MFS) profile" evidence="9">
    <location>
        <begin position="2"/>
        <end position="487"/>
    </location>
</feature>
<feature type="transmembrane region" description="Helical" evidence="8">
    <location>
        <begin position="255"/>
        <end position="280"/>
    </location>
</feature>
<evidence type="ECO:0000256" key="4">
    <source>
        <dbReference type="ARBA" id="ARBA00022692"/>
    </source>
</evidence>
<keyword evidence="11" id="KW-1185">Reference proteome</keyword>
<sequence length="523" mass="53746">MALPVLCLPMLIVSMDVSVLFFAVPYIAADLEPSPAQQLWIFDIYGFVLAGLLLTMGSLADRIGHRRLLMWGAAGFGAASLLAALSTSAEMLILSRAVLAIAGATLMPSTLALIRHVFDDDADRAKAVAAWNAVLAGGVALGPIISGLLLEHFWWGSVFLINIPVMLALLVVAPILLPGDTADPARRVDVLSAVLALGAVLPTVYAIKEFAADGWSWGASAALLAGIVVGVVFVWRQRRLADPLVDLGLLGDRRFSVSVWTNLICMFALLGNSILVTQYLQSVLGLDPLVAALWSVLPSVAVALAAPAAAIVAGRWGRPAVMAAGLVFGAAGYAVLAGLTGQHSLVVVLVASGMLAAGIVATTSVVADHVIGVAPRDRVGATSGLLETSSELGGALGIAVLGSVVNVVYRTVFPAGLGPVEAGRSLAGAVGSVGSGSAGSMPGAEAADVLDAARHAFVTGMTAAAWTGAAVLMSTAILVIWATYTAPGRENRDRAENDQLIQNSEKVSDTARNMPEIDSRADS</sequence>
<evidence type="ECO:0000256" key="8">
    <source>
        <dbReference type="SAM" id="Phobius"/>
    </source>
</evidence>
<gene>
    <name evidence="10" type="ORF">GYA93_18415</name>
</gene>
<dbReference type="GO" id="GO:0022857">
    <property type="term" value="F:transmembrane transporter activity"/>
    <property type="evidence" value="ECO:0007669"/>
    <property type="project" value="InterPro"/>
</dbReference>
<evidence type="ECO:0000256" key="6">
    <source>
        <dbReference type="ARBA" id="ARBA00023136"/>
    </source>
</evidence>
<feature type="transmembrane region" description="Helical" evidence="8">
    <location>
        <begin position="214"/>
        <end position="235"/>
    </location>
</feature>
<proteinExistence type="predicted"/>
<feature type="transmembrane region" description="Helical" evidence="8">
    <location>
        <begin position="320"/>
        <end position="339"/>
    </location>
</feature>
<feature type="transmembrane region" description="Helical" evidence="8">
    <location>
        <begin position="392"/>
        <end position="409"/>
    </location>
</feature>
<keyword evidence="5 8" id="KW-1133">Transmembrane helix</keyword>